<evidence type="ECO:0008006" key="2">
    <source>
        <dbReference type="Google" id="ProtNLM"/>
    </source>
</evidence>
<organism evidence="1">
    <name type="scientific">Streptomyces tabacisoli</name>
    <dbReference type="NCBI Taxonomy" id="3156398"/>
    <lineage>
        <taxon>Bacteria</taxon>
        <taxon>Bacillati</taxon>
        <taxon>Actinomycetota</taxon>
        <taxon>Actinomycetes</taxon>
        <taxon>Kitasatosporales</taxon>
        <taxon>Streptomycetaceae</taxon>
        <taxon>Streptomyces</taxon>
    </lineage>
</organism>
<accession>A0AAU8J2I3</accession>
<gene>
    <name evidence="1" type="ORF">ABII15_34250</name>
</gene>
<name>A0AAU8J2I3_9ACTN</name>
<sequence>MVAWQAARRLLAALFEGAIPSRLDIDLPVQRVLHNGDHDRMRPPQA</sequence>
<dbReference type="KEGG" id="stac:ABII15_34250"/>
<proteinExistence type="predicted"/>
<protein>
    <recommendedName>
        <fullName evidence="2">Cytochrome P450</fullName>
    </recommendedName>
</protein>
<reference evidence="1" key="1">
    <citation type="submission" date="2024-06" db="EMBL/GenBank/DDBJ databases">
        <title>Streptomyces sp. strain HUAS MG91 genome sequences.</title>
        <authorList>
            <person name="Mo P."/>
        </authorList>
    </citation>
    <scope>NUCLEOTIDE SEQUENCE</scope>
    <source>
        <strain evidence="1">HUAS MG91</strain>
    </source>
</reference>
<dbReference type="EMBL" id="CP159534">
    <property type="protein sequence ID" value="XCJ74725.1"/>
    <property type="molecule type" value="Genomic_DNA"/>
</dbReference>
<evidence type="ECO:0000313" key="1">
    <source>
        <dbReference type="EMBL" id="XCJ74725.1"/>
    </source>
</evidence>
<dbReference type="AlphaFoldDB" id="A0AAU8J2I3"/>
<dbReference type="RefSeq" id="WP_353946162.1">
    <property type="nucleotide sequence ID" value="NZ_CP159534.1"/>
</dbReference>